<feature type="region of interest" description="Disordered" evidence="1">
    <location>
        <begin position="1"/>
        <end position="21"/>
    </location>
</feature>
<feature type="compositionally biased region" description="Polar residues" evidence="1">
    <location>
        <begin position="1"/>
        <end position="12"/>
    </location>
</feature>
<name>A0A0F8W7S9_9ZZZZ</name>
<dbReference type="AlphaFoldDB" id="A0A0F8W7S9"/>
<dbReference type="SUPFAM" id="SSF48403">
    <property type="entry name" value="Ankyrin repeat"/>
    <property type="match status" value="1"/>
</dbReference>
<protein>
    <submittedName>
        <fullName evidence="2">Uncharacterized protein</fullName>
    </submittedName>
</protein>
<dbReference type="EMBL" id="LAZR01066811">
    <property type="protein sequence ID" value="KKK52837.1"/>
    <property type="molecule type" value="Genomic_DNA"/>
</dbReference>
<dbReference type="Pfam" id="PF12796">
    <property type="entry name" value="Ank_2"/>
    <property type="match status" value="1"/>
</dbReference>
<proteinExistence type="predicted"/>
<dbReference type="InterPro" id="IPR036770">
    <property type="entry name" value="Ankyrin_rpt-contain_sf"/>
</dbReference>
<dbReference type="InterPro" id="IPR002110">
    <property type="entry name" value="Ankyrin_rpt"/>
</dbReference>
<comment type="caution">
    <text evidence="2">The sequence shown here is derived from an EMBL/GenBank/DDBJ whole genome shotgun (WGS) entry which is preliminary data.</text>
</comment>
<evidence type="ECO:0000313" key="2">
    <source>
        <dbReference type="EMBL" id="KKK52837.1"/>
    </source>
</evidence>
<organism evidence="2">
    <name type="scientific">marine sediment metagenome</name>
    <dbReference type="NCBI Taxonomy" id="412755"/>
    <lineage>
        <taxon>unclassified sequences</taxon>
        <taxon>metagenomes</taxon>
        <taxon>ecological metagenomes</taxon>
    </lineage>
</organism>
<reference evidence="2" key="1">
    <citation type="journal article" date="2015" name="Nature">
        <title>Complex archaea that bridge the gap between prokaryotes and eukaryotes.</title>
        <authorList>
            <person name="Spang A."/>
            <person name="Saw J.H."/>
            <person name="Jorgensen S.L."/>
            <person name="Zaremba-Niedzwiedzka K."/>
            <person name="Martijn J."/>
            <person name="Lind A.E."/>
            <person name="van Eijk R."/>
            <person name="Schleper C."/>
            <person name="Guy L."/>
            <person name="Ettema T.J."/>
        </authorList>
    </citation>
    <scope>NUCLEOTIDE SEQUENCE</scope>
</reference>
<dbReference type="PROSITE" id="PS50297">
    <property type="entry name" value="ANK_REP_REGION"/>
    <property type="match status" value="1"/>
</dbReference>
<feature type="non-terminal residue" evidence="2">
    <location>
        <position position="91"/>
    </location>
</feature>
<dbReference type="Gene3D" id="1.25.40.20">
    <property type="entry name" value="Ankyrin repeat-containing domain"/>
    <property type="match status" value="1"/>
</dbReference>
<accession>A0A0F8W7S9</accession>
<sequence>MSTSQNQNGSTTPKKRVGGKSCPKCKMPIKWIHGSVKPSPIRCWCRSWTLEEVKELVEQGAYLLKVDWQGDTALHVAARRGSCEIVDYLLD</sequence>
<dbReference type="PROSITE" id="PS50088">
    <property type="entry name" value="ANK_REPEAT"/>
    <property type="match status" value="1"/>
</dbReference>
<gene>
    <name evidence="2" type="ORF">LCGC14_3100890</name>
</gene>
<evidence type="ECO:0000256" key="1">
    <source>
        <dbReference type="SAM" id="MobiDB-lite"/>
    </source>
</evidence>